<proteinExistence type="predicted"/>
<comment type="caution">
    <text evidence="1">The sequence shown here is derived from an EMBL/GenBank/DDBJ whole genome shotgun (WGS) entry which is preliminary data.</text>
</comment>
<gene>
    <name evidence="1" type="ORF">LTR37_004624</name>
</gene>
<dbReference type="EMBL" id="JAUTXU010000028">
    <property type="protein sequence ID" value="KAK3719060.1"/>
    <property type="molecule type" value="Genomic_DNA"/>
</dbReference>
<evidence type="ECO:0000313" key="1">
    <source>
        <dbReference type="EMBL" id="KAK3719060.1"/>
    </source>
</evidence>
<reference evidence="1" key="1">
    <citation type="submission" date="2023-07" db="EMBL/GenBank/DDBJ databases">
        <title>Black Yeasts Isolated from many extreme environments.</title>
        <authorList>
            <person name="Coleine C."/>
            <person name="Stajich J.E."/>
            <person name="Selbmann L."/>
        </authorList>
    </citation>
    <scope>NUCLEOTIDE SEQUENCE</scope>
    <source>
        <strain evidence="1">CCFEE 5714</strain>
    </source>
</reference>
<sequence>MSLQTPKTRGAGGNGNGSLVRPSFSQSISSSSPSNFGASVNRKASYQALTGDPRTPSTASRMAGGSLEVGDAVNVPGDMYGLVKFVGSVRGKNGTFVGVELDAVFAVRGKNSGDVDGVKYFNTTVPGAGIFLPIHRAEKRSVSTPSDSFGAPSPNTPTYSTVNGIRTNNSHHTPPTPAPASITSSHHKFSQTVGPGTARPTSPNFKPKRPSLPRPESPFRKPAPNLAPPMSTPGRQLSQSTRGSTNTTPRPTPGRNTGAGGSNFKSSTMGGRPPPPRPYSRTGSRLGNRRGEDEDGMGVGAAITSNSRTASQSSVPSFSQPLRSPSRLGSAGGSQQEQQLARLKSQLAERDRRLEEQAASLAEMEASVTELSSFLPGQDAASVKSPPAEEAGAEQLRQLLREKNEKISLLTHEFDAHRADFRSTLDSLEMASTETERVYEEQKKELVSQIERLQEEVAAAREEAGGREDIEGITLQLKQLEELVAELEEGLEESRRGEAEARGEVEFLRGEVERGRSELRREREKGGVGEGVREKEDEIRGLKAIIHSFTSGEGSNGATDANETTADALEEMEKLQVMLEDSRQEKEALEVEVEKLRRDAEAMMMKGDESERTEPAPAHESGRPSSKTRAVGDSSTAGLIDRTRTKSPQIPPANAMTNGNSVFCEMCESRDHDTLECTKIRPDSPYSPGKENEGSAYQNGNGKVEQKVQEDEDKWCALCEKDGHLAFDCPEEQY</sequence>
<dbReference type="Proteomes" id="UP001281147">
    <property type="component" value="Unassembled WGS sequence"/>
</dbReference>
<protein>
    <submittedName>
        <fullName evidence="1">Uncharacterized protein</fullName>
    </submittedName>
</protein>
<evidence type="ECO:0000313" key="2">
    <source>
        <dbReference type="Proteomes" id="UP001281147"/>
    </source>
</evidence>
<accession>A0ACC3NLQ3</accession>
<organism evidence="1 2">
    <name type="scientific">Vermiconidia calcicola</name>
    <dbReference type="NCBI Taxonomy" id="1690605"/>
    <lineage>
        <taxon>Eukaryota</taxon>
        <taxon>Fungi</taxon>
        <taxon>Dikarya</taxon>
        <taxon>Ascomycota</taxon>
        <taxon>Pezizomycotina</taxon>
        <taxon>Dothideomycetes</taxon>
        <taxon>Dothideomycetidae</taxon>
        <taxon>Mycosphaerellales</taxon>
        <taxon>Extremaceae</taxon>
        <taxon>Vermiconidia</taxon>
    </lineage>
</organism>
<keyword evidence="2" id="KW-1185">Reference proteome</keyword>
<name>A0ACC3NLQ3_9PEZI</name>